<comment type="caution">
    <text evidence="9">The sequence shown here is derived from an EMBL/GenBank/DDBJ whole genome shotgun (WGS) entry which is preliminary data.</text>
</comment>
<feature type="transmembrane region" description="Helical" evidence="6">
    <location>
        <begin position="161"/>
        <end position="183"/>
    </location>
</feature>
<evidence type="ECO:0000259" key="7">
    <source>
        <dbReference type="Pfam" id="PF00350"/>
    </source>
</evidence>
<evidence type="ECO:0000256" key="2">
    <source>
        <dbReference type="ARBA" id="ARBA00022692"/>
    </source>
</evidence>
<dbReference type="EMBL" id="JAAMPI010001225">
    <property type="protein sequence ID" value="KAF4626102.1"/>
    <property type="molecule type" value="Genomic_DNA"/>
</dbReference>
<feature type="transmembrane region" description="Helical" evidence="6">
    <location>
        <begin position="195"/>
        <end position="220"/>
    </location>
</feature>
<dbReference type="Pfam" id="PF24564">
    <property type="entry name" value="DUF7605"/>
    <property type="match status" value="1"/>
</dbReference>
<comment type="subcellular location">
    <subcellularLocation>
        <location evidence="1">Membrane</location>
    </subcellularLocation>
</comment>
<evidence type="ECO:0000259" key="8">
    <source>
        <dbReference type="Pfam" id="PF24564"/>
    </source>
</evidence>
<dbReference type="InterPro" id="IPR005828">
    <property type="entry name" value="MFS_sugar_transport-like"/>
</dbReference>
<feature type="transmembrane region" description="Helical" evidence="6">
    <location>
        <begin position="232"/>
        <end position="250"/>
    </location>
</feature>
<gene>
    <name evidence="9" type="ORF">G7Y89_g12058</name>
</gene>
<dbReference type="InterPro" id="IPR036259">
    <property type="entry name" value="MFS_trans_sf"/>
</dbReference>
<dbReference type="InterPro" id="IPR056024">
    <property type="entry name" value="DUF7605"/>
</dbReference>
<dbReference type="PANTHER" id="PTHR36681">
    <property type="entry name" value="NUCLEAR GTPASE, GERMINAL CENTER-ASSOCIATED, TANDEM DUPLICATE 3"/>
    <property type="match status" value="1"/>
</dbReference>
<feature type="region of interest" description="Disordered" evidence="5">
    <location>
        <begin position="408"/>
        <end position="452"/>
    </location>
</feature>
<dbReference type="OrthoDB" id="3598281at2759"/>
<name>A0A8H4R9T8_9HELO</name>
<evidence type="ECO:0000256" key="4">
    <source>
        <dbReference type="ARBA" id="ARBA00023136"/>
    </source>
</evidence>
<feature type="transmembrane region" description="Helical" evidence="6">
    <location>
        <begin position="129"/>
        <end position="149"/>
    </location>
</feature>
<dbReference type="Proteomes" id="UP000566819">
    <property type="component" value="Unassembled WGS sequence"/>
</dbReference>
<dbReference type="Pfam" id="PF00083">
    <property type="entry name" value="Sugar_tr"/>
    <property type="match status" value="2"/>
</dbReference>
<keyword evidence="4 6" id="KW-0472">Membrane</keyword>
<dbReference type="Gene3D" id="1.20.1250.20">
    <property type="entry name" value="MFS general substrate transporter like domains"/>
    <property type="match status" value="2"/>
</dbReference>
<sequence>MPGIIALCLPFIPESPRWLLQHRTEDSARKALRRLRPYSESGEKVEEELEAMKRMMESEEVAAKDTEIIALWKNSVERRRTLLAIGAHLLLHRGSDRLPFRRHLHHAGTGAFVLIINSAIITRYGRRRVFLGWGMLFCGASQLVMAAVYTKFPMTTLAGKVTVGCTIFNLIFYNGMVSTYALVSGGELPSQRLRSYTLGIATSVGFLLGWVVGFTAPYFINPASLGWGPKYGYIWAASSVIGAAWVWLFLPEVKGRTFEEIDEMTSGEEIQRDGNIFKTSRTPSPTAGSPSPSVSSGVLISYSDGDSTSSFPVADNQSQGLAEQVATMRLSEDIPLPSTEGGSSDSLLGGANILRGTTHSRTPSLSLTPPVDEGMGGGPASRRATGSIDDRLGMSEVATAIERIAIGSDNPGVSLRPESPAASNDSSHRRASRRRSSSRINMPPHDVVDEELPHDRFHEPTFQQAFLDAKRSVSKLTDVLSSSSIHNEPDSTMRRLHEEADKLAGFQCPSTRTVGFVGDSGVGKSSLLNSLLDFRGLARTSNSGAACTCVVTEFHFHNSNDFAIDVEWFSLDDIAAQLTELLQSYRHYHLHSAEMERQEREDLEDRANVARDTFRAMFRGRLGNEQFLMQSPEAAVMQTLQSWAAEFGTSSAGGRETQRTIEDCSALLMRLTSEENSTQEPAKWPYIRKIKVFINAHILSKGLVLVDLPGLRDLNSARRNITERYLLQCDEIFAVCNIGRAMTDASVVSIFDLARQARMSNVGIICTKSDDIQAEEAKRDWRDKARRIQQFMDVISKDQLEVEMIQADLDDFADDGYLSDGEVEELREFNRRSTQAKQETPGPAPIRVGGPSFNERSYFSAQAYNSGRLKKYLIDTRNAAVKQTLHSAYHDKVPGNALKVFCASNTEYWEHRDLPKDVALPHLKLSGILTIRKHCISMVADRQLRIATKYIQDDIPALLGDVDFTIARSFKEKFSARIYSTSFSAFCRNFGDHYTKVAGRHNWNEEAIEKMARDLATPWQHLKSTLQHDLEGNRNQIQEIMDWSIEYLDTELQNSSESASTLSRAMMSRSHLLLADVEQACEKFETDLNMLRTLALSGIRTSLIGQLMENSYRGCNAEGGGGSDARRKAIIKRKLNDEATFESLQRDFKNSFRTQAESLQTDIQTAIATHLAVIKNTLDIVRNENIALESEREPEFRGRVEREARIVKDEISRIQNAIST</sequence>
<dbReference type="SUPFAM" id="SSF103473">
    <property type="entry name" value="MFS general substrate transporter"/>
    <property type="match status" value="1"/>
</dbReference>
<feature type="compositionally biased region" description="Low complexity" evidence="5">
    <location>
        <begin position="280"/>
        <end position="299"/>
    </location>
</feature>
<dbReference type="PANTHER" id="PTHR36681:SF3">
    <property type="entry name" value="NUCLEAR GTPASE, GERMINAL CENTER-ASSOCIATED, TANDEM DUPLICATE 3"/>
    <property type="match status" value="1"/>
</dbReference>
<organism evidence="9 10">
    <name type="scientific">Cudoniella acicularis</name>
    <dbReference type="NCBI Taxonomy" id="354080"/>
    <lineage>
        <taxon>Eukaryota</taxon>
        <taxon>Fungi</taxon>
        <taxon>Dikarya</taxon>
        <taxon>Ascomycota</taxon>
        <taxon>Pezizomycotina</taxon>
        <taxon>Leotiomycetes</taxon>
        <taxon>Helotiales</taxon>
        <taxon>Tricladiaceae</taxon>
        <taxon>Cudoniella</taxon>
    </lineage>
</organism>
<dbReference type="Pfam" id="PF00350">
    <property type="entry name" value="Dynamin_N"/>
    <property type="match status" value="1"/>
</dbReference>
<reference evidence="9 10" key="1">
    <citation type="submission" date="2020-03" db="EMBL/GenBank/DDBJ databases">
        <title>Draft Genome Sequence of Cudoniella acicularis.</title>
        <authorList>
            <person name="Buettner E."/>
            <person name="Kellner H."/>
        </authorList>
    </citation>
    <scope>NUCLEOTIDE SEQUENCE [LARGE SCALE GENOMIC DNA]</scope>
    <source>
        <strain evidence="9 10">DSM 108380</strain>
    </source>
</reference>
<feature type="region of interest" description="Disordered" evidence="5">
    <location>
        <begin position="264"/>
        <end position="299"/>
    </location>
</feature>
<feature type="region of interest" description="Disordered" evidence="5">
    <location>
        <begin position="334"/>
        <end position="391"/>
    </location>
</feature>
<dbReference type="InterPro" id="IPR027417">
    <property type="entry name" value="P-loop_NTPase"/>
</dbReference>
<dbReference type="GO" id="GO:0022857">
    <property type="term" value="F:transmembrane transporter activity"/>
    <property type="evidence" value="ECO:0007669"/>
    <property type="project" value="InterPro"/>
</dbReference>
<dbReference type="AlphaFoldDB" id="A0A8H4R9T8"/>
<keyword evidence="2 6" id="KW-0812">Transmembrane</keyword>
<dbReference type="GO" id="GO:0016020">
    <property type="term" value="C:membrane"/>
    <property type="evidence" value="ECO:0007669"/>
    <property type="project" value="UniProtKB-SubCell"/>
</dbReference>
<keyword evidence="3 6" id="KW-1133">Transmembrane helix</keyword>
<dbReference type="Gene3D" id="3.40.50.300">
    <property type="entry name" value="P-loop containing nucleotide triphosphate hydrolases"/>
    <property type="match status" value="2"/>
</dbReference>
<evidence type="ECO:0000256" key="1">
    <source>
        <dbReference type="ARBA" id="ARBA00004370"/>
    </source>
</evidence>
<dbReference type="InterPro" id="IPR045063">
    <property type="entry name" value="Dynamin_N"/>
</dbReference>
<evidence type="ECO:0000256" key="3">
    <source>
        <dbReference type="ARBA" id="ARBA00022989"/>
    </source>
</evidence>
<evidence type="ECO:0000256" key="5">
    <source>
        <dbReference type="SAM" id="MobiDB-lite"/>
    </source>
</evidence>
<feature type="domain" description="DUF7605" evidence="8">
    <location>
        <begin position="977"/>
        <end position="1141"/>
    </location>
</feature>
<evidence type="ECO:0000313" key="10">
    <source>
        <dbReference type="Proteomes" id="UP000566819"/>
    </source>
</evidence>
<proteinExistence type="predicted"/>
<evidence type="ECO:0000256" key="6">
    <source>
        <dbReference type="SAM" id="Phobius"/>
    </source>
</evidence>
<feature type="region of interest" description="Disordered" evidence="5">
    <location>
        <begin position="829"/>
        <end position="849"/>
    </location>
</feature>
<evidence type="ECO:0008006" key="11">
    <source>
        <dbReference type="Google" id="ProtNLM"/>
    </source>
</evidence>
<protein>
    <recommendedName>
        <fullName evidence="11">Major facilitator superfamily (MFS) profile domain-containing protein</fullName>
    </recommendedName>
</protein>
<feature type="domain" description="Dynamin N-terminal" evidence="7">
    <location>
        <begin position="514"/>
        <end position="756"/>
    </location>
</feature>
<keyword evidence="10" id="KW-1185">Reference proteome</keyword>
<dbReference type="SUPFAM" id="SSF52540">
    <property type="entry name" value="P-loop containing nucleoside triphosphate hydrolases"/>
    <property type="match status" value="1"/>
</dbReference>
<feature type="compositionally biased region" description="Polar residues" evidence="5">
    <location>
        <begin position="355"/>
        <end position="367"/>
    </location>
</feature>
<accession>A0A8H4R9T8</accession>
<evidence type="ECO:0000313" key="9">
    <source>
        <dbReference type="EMBL" id="KAF4626102.1"/>
    </source>
</evidence>